<feature type="transmembrane region" description="Helical" evidence="5">
    <location>
        <begin position="214"/>
        <end position="234"/>
    </location>
</feature>
<feature type="transmembrane region" description="Helical" evidence="5">
    <location>
        <begin position="35"/>
        <end position="53"/>
    </location>
</feature>
<dbReference type="EMBL" id="SFCI01000505">
    <property type="protein sequence ID" value="TFY79414.1"/>
    <property type="molecule type" value="Genomic_DNA"/>
</dbReference>
<dbReference type="PROSITE" id="PS50850">
    <property type="entry name" value="MFS"/>
    <property type="match status" value="1"/>
</dbReference>
<feature type="transmembrane region" description="Helical" evidence="5">
    <location>
        <begin position="263"/>
        <end position="286"/>
    </location>
</feature>
<dbReference type="Pfam" id="PF00083">
    <property type="entry name" value="Sugar_tr"/>
    <property type="match status" value="1"/>
</dbReference>
<protein>
    <recommendedName>
        <fullName evidence="6">Major facilitator superfamily (MFS) profile domain-containing protein</fullName>
    </recommendedName>
</protein>
<dbReference type="PANTHER" id="PTHR23508">
    <property type="entry name" value="CARBOXYLIC ACID TRANSPORTER PROTEIN HOMOLOG"/>
    <property type="match status" value="1"/>
</dbReference>
<feature type="domain" description="Major facilitator superfamily (MFS) profile" evidence="6">
    <location>
        <begin position="1"/>
        <end position="330"/>
    </location>
</feature>
<dbReference type="Gene3D" id="1.20.1250.20">
    <property type="entry name" value="MFS general substrate transporter like domains"/>
    <property type="match status" value="1"/>
</dbReference>
<gene>
    <name evidence="7" type="ORF">EWM64_g4596</name>
</gene>
<dbReference type="InterPro" id="IPR005828">
    <property type="entry name" value="MFS_sugar_transport-like"/>
</dbReference>
<dbReference type="InterPro" id="IPR036259">
    <property type="entry name" value="MFS_trans_sf"/>
</dbReference>
<evidence type="ECO:0000259" key="6">
    <source>
        <dbReference type="PROSITE" id="PS50850"/>
    </source>
</evidence>
<feature type="transmembrane region" description="Helical" evidence="5">
    <location>
        <begin position="12"/>
        <end position="29"/>
    </location>
</feature>
<dbReference type="SUPFAM" id="SSF103473">
    <property type="entry name" value="MFS general substrate transporter"/>
    <property type="match status" value="1"/>
</dbReference>
<sequence length="330" mass="35822">MLSDRFGRKWPLVVNLLLCAAFELGSSFVQTFNQFLATRCLFGIAMGGIWGLASSTALENLPAEARGFGSGVVQLGYACGNMIAAIVNLKLVTETGQWHVLFWTAAGISGAAAGLRAVLPESETFLKARAKEKAQGGNRQSRKAKIFARETWAMLKNHWSLCIYAVLLLTGAFLYSLLVLLLICTEGYNFLSHGSQDLYPTYLQTSKNFDSDHASIATIIAECGAIACVLPLFCHYSPLQYFSTVGAPLAAFSRSTLAVVSQYFGRCLVMIIFNVLIGVFIPLWIIPSSFSALSSGAFCVQFGVQGTWGVIPIYLTELARRPGSGRHSWA</sequence>
<dbReference type="STRING" id="135208.A0A4Y9ZYY7"/>
<reference evidence="7 8" key="1">
    <citation type="submission" date="2019-02" db="EMBL/GenBank/DDBJ databases">
        <title>Genome sequencing of the rare red list fungi Hericium alpestre (H. flagellum).</title>
        <authorList>
            <person name="Buettner E."/>
            <person name="Kellner H."/>
        </authorList>
    </citation>
    <scope>NUCLEOTIDE SEQUENCE [LARGE SCALE GENOMIC DNA]</scope>
    <source>
        <strain evidence="7 8">DSM 108284</strain>
    </source>
</reference>
<evidence type="ECO:0000256" key="2">
    <source>
        <dbReference type="ARBA" id="ARBA00022692"/>
    </source>
</evidence>
<comment type="subcellular location">
    <subcellularLocation>
        <location evidence="1">Membrane</location>
        <topology evidence="1">Multi-pass membrane protein</topology>
    </subcellularLocation>
</comment>
<comment type="caution">
    <text evidence="7">The sequence shown here is derived from an EMBL/GenBank/DDBJ whole genome shotgun (WGS) entry which is preliminary data.</text>
</comment>
<evidence type="ECO:0000313" key="8">
    <source>
        <dbReference type="Proteomes" id="UP000298061"/>
    </source>
</evidence>
<dbReference type="Proteomes" id="UP000298061">
    <property type="component" value="Unassembled WGS sequence"/>
</dbReference>
<keyword evidence="4 5" id="KW-0472">Membrane</keyword>
<keyword evidence="8" id="KW-1185">Reference proteome</keyword>
<dbReference type="InterPro" id="IPR020846">
    <property type="entry name" value="MFS_dom"/>
</dbReference>
<dbReference type="GO" id="GO:0035879">
    <property type="term" value="P:plasma membrane lactate transport"/>
    <property type="evidence" value="ECO:0007669"/>
    <property type="project" value="TreeGrafter"/>
</dbReference>
<name>A0A4Y9ZYY7_9AGAM</name>
<evidence type="ECO:0000256" key="3">
    <source>
        <dbReference type="ARBA" id="ARBA00022989"/>
    </source>
</evidence>
<evidence type="ECO:0000256" key="4">
    <source>
        <dbReference type="ARBA" id="ARBA00023136"/>
    </source>
</evidence>
<accession>A0A4Y9ZYY7</accession>
<evidence type="ECO:0000256" key="1">
    <source>
        <dbReference type="ARBA" id="ARBA00004141"/>
    </source>
</evidence>
<feature type="transmembrane region" description="Helical" evidence="5">
    <location>
        <begin position="65"/>
        <end position="88"/>
    </location>
</feature>
<dbReference type="OrthoDB" id="5296287at2759"/>
<dbReference type="GO" id="GO:0015355">
    <property type="term" value="F:secondary active monocarboxylate transmembrane transporter activity"/>
    <property type="evidence" value="ECO:0007669"/>
    <property type="project" value="TreeGrafter"/>
</dbReference>
<dbReference type="PANTHER" id="PTHR23508:SF10">
    <property type="entry name" value="CARBOXYLIC ACID TRANSPORTER PROTEIN HOMOLOG"/>
    <property type="match status" value="1"/>
</dbReference>
<feature type="transmembrane region" description="Helical" evidence="5">
    <location>
        <begin position="100"/>
        <end position="119"/>
    </location>
</feature>
<organism evidence="7 8">
    <name type="scientific">Hericium alpestre</name>
    <dbReference type="NCBI Taxonomy" id="135208"/>
    <lineage>
        <taxon>Eukaryota</taxon>
        <taxon>Fungi</taxon>
        <taxon>Dikarya</taxon>
        <taxon>Basidiomycota</taxon>
        <taxon>Agaricomycotina</taxon>
        <taxon>Agaricomycetes</taxon>
        <taxon>Russulales</taxon>
        <taxon>Hericiaceae</taxon>
        <taxon>Hericium</taxon>
    </lineage>
</organism>
<proteinExistence type="predicted"/>
<keyword evidence="2 5" id="KW-0812">Transmembrane</keyword>
<keyword evidence="3 5" id="KW-1133">Transmembrane helix</keyword>
<evidence type="ECO:0000256" key="5">
    <source>
        <dbReference type="SAM" id="Phobius"/>
    </source>
</evidence>
<evidence type="ECO:0000313" key="7">
    <source>
        <dbReference type="EMBL" id="TFY79414.1"/>
    </source>
</evidence>
<dbReference type="GO" id="GO:0005886">
    <property type="term" value="C:plasma membrane"/>
    <property type="evidence" value="ECO:0007669"/>
    <property type="project" value="TreeGrafter"/>
</dbReference>
<feature type="transmembrane region" description="Helical" evidence="5">
    <location>
        <begin position="161"/>
        <end position="183"/>
    </location>
</feature>
<dbReference type="AlphaFoldDB" id="A0A4Y9ZYY7"/>